<evidence type="ECO:0000313" key="3">
    <source>
        <dbReference type="Proteomes" id="UP001549162"/>
    </source>
</evidence>
<feature type="transmembrane region" description="Helical" evidence="1">
    <location>
        <begin position="12"/>
        <end position="32"/>
    </location>
</feature>
<protein>
    <submittedName>
        <fullName evidence="2">Uncharacterized protein</fullName>
    </submittedName>
</protein>
<organism evidence="2 3">
    <name type="scientific">Peptoniphilus olsenii</name>
    <dbReference type="NCBI Taxonomy" id="411570"/>
    <lineage>
        <taxon>Bacteria</taxon>
        <taxon>Bacillati</taxon>
        <taxon>Bacillota</taxon>
        <taxon>Tissierellia</taxon>
        <taxon>Tissierellales</taxon>
        <taxon>Peptoniphilaceae</taxon>
        <taxon>Peptoniphilus</taxon>
    </lineage>
</organism>
<dbReference type="RefSeq" id="WP_354366581.1">
    <property type="nucleotide sequence ID" value="NZ_JBEPMA010000001.1"/>
</dbReference>
<dbReference type="Proteomes" id="UP001549162">
    <property type="component" value="Unassembled WGS sequence"/>
</dbReference>
<evidence type="ECO:0000313" key="2">
    <source>
        <dbReference type="EMBL" id="MET3616575.1"/>
    </source>
</evidence>
<accession>A0ABV2J730</accession>
<keyword evidence="3" id="KW-1185">Reference proteome</keyword>
<keyword evidence="1" id="KW-0812">Transmembrane</keyword>
<reference evidence="2 3" key="1">
    <citation type="submission" date="2024-06" db="EMBL/GenBank/DDBJ databases">
        <title>Genomic Encyclopedia of Type Strains, Phase IV (KMG-IV): sequencing the most valuable type-strain genomes for metagenomic binning, comparative biology and taxonomic classification.</title>
        <authorList>
            <person name="Goeker M."/>
        </authorList>
    </citation>
    <scope>NUCLEOTIDE SEQUENCE [LARGE SCALE GENOMIC DNA]</scope>
    <source>
        <strain evidence="2 3">DSM 21460</strain>
    </source>
</reference>
<comment type="caution">
    <text evidence="2">The sequence shown here is derived from an EMBL/GenBank/DDBJ whole genome shotgun (WGS) entry which is preliminary data.</text>
</comment>
<evidence type="ECO:0000256" key="1">
    <source>
        <dbReference type="SAM" id="Phobius"/>
    </source>
</evidence>
<name>A0ABV2J730_9FIRM</name>
<proteinExistence type="predicted"/>
<dbReference type="EMBL" id="JBEPMA010000001">
    <property type="protein sequence ID" value="MET3616575.1"/>
    <property type="molecule type" value="Genomic_DNA"/>
</dbReference>
<keyword evidence="1" id="KW-0472">Membrane</keyword>
<keyword evidence="1" id="KW-1133">Transmembrane helix</keyword>
<sequence length="114" mass="13121">MEYKTIEELYASLGIAGAVVVVFLGIFVYTIVQNDKRRSREMKEIIEKLGNLQINDTNFQNAMTNLADAVKELSTTNRIVADTVSKLDYYNKDFNRKLDKHDDKCDKILDALRK</sequence>
<gene>
    <name evidence="2" type="ORF">ABID14_000195</name>
</gene>